<dbReference type="PANTHER" id="PTHR46401:SF2">
    <property type="entry name" value="GLYCOSYLTRANSFERASE WBBK-RELATED"/>
    <property type="match status" value="1"/>
</dbReference>
<evidence type="ECO:0000256" key="1">
    <source>
        <dbReference type="ARBA" id="ARBA00022676"/>
    </source>
</evidence>
<keyword evidence="1" id="KW-0328">Glycosyltransferase</keyword>
<dbReference type="Gene3D" id="3.40.50.2000">
    <property type="entry name" value="Glycogen Phosphorylase B"/>
    <property type="match status" value="2"/>
</dbReference>
<organism evidence="4 5">
    <name type="scientific">Saccharopolyspora cebuensis</name>
    <dbReference type="NCBI Taxonomy" id="418759"/>
    <lineage>
        <taxon>Bacteria</taxon>
        <taxon>Bacillati</taxon>
        <taxon>Actinomycetota</taxon>
        <taxon>Actinomycetes</taxon>
        <taxon>Pseudonocardiales</taxon>
        <taxon>Pseudonocardiaceae</taxon>
        <taxon>Saccharopolyspora</taxon>
    </lineage>
</organism>
<dbReference type="RefSeq" id="WP_345358565.1">
    <property type="nucleotide sequence ID" value="NZ_BAABII010000003.1"/>
</dbReference>
<gene>
    <name evidence="4" type="ORF">AB8O55_21760</name>
</gene>
<proteinExistence type="predicted"/>
<dbReference type="CDD" id="cd03809">
    <property type="entry name" value="GT4_MtfB-like"/>
    <property type="match status" value="1"/>
</dbReference>
<feature type="domain" description="Glycosyltransferase subfamily 4-like N-terminal" evidence="3">
    <location>
        <begin position="19"/>
        <end position="172"/>
    </location>
</feature>
<dbReference type="Pfam" id="PF13692">
    <property type="entry name" value="Glyco_trans_1_4"/>
    <property type="match status" value="1"/>
</dbReference>
<accession>A0ABV4CNI4</accession>
<sequence length="355" mass="36303">MAEPAVVVDGTPLLGRRTGIGRYTACLLAELAGAVPLRVIGFTARGRAALPGLVPPGARVVGPPVPARALRACWRRLPFPPVELLGAVGDVVHGTNFVLPPSRSPGVLTVHDLAFLDDPALAEPDLPALVRRSARRAAVVCTPTAAVAEVVRTRLDVPAERIAVTPLGVDPAWSSAAPLDAEARARLGVPGQYLLFVGAGGPRKGLPVLLRALSADLPPLVVAGPAAAGQLTAPDGAVTRTGYLDDDVLRGLVAGAAALVLPSRDEGFGLPALEALACGVPVVCSDVPALREVTGGHADLVPPGDPGALREALRTAAARPRDAASDAARRAHAAGFTWRACAEATRAAYHRAART</sequence>
<keyword evidence="2" id="KW-0808">Transferase</keyword>
<comment type="caution">
    <text evidence="4">The sequence shown here is derived from an EMBL/GenBank/DDBJ whole genome shotgun (WGS) entry which is preliminary data.</text>
</comment>
<dbReference type="PANTHER" id="PTHR46401">
    <property type="entry name" value="GLYCOSYLTRANSFERASE WBBK-RELATED"/>
    <property type="match status" value="1"/>
</dbReference>
<dbReference type="EMBL" id="JBGEHV010000047">
    <property type="protein sequence ID" value="MEY8042048.1"/>
    <property type="molecule type" value="Genomic_DNA"/>
</dbReference>
<evidence type="ECO:0000256" key="2">
    <source>
        <dbReference type="ARBA" id="ARBA00022679"/>
    </source>
</evidence>
<evidence type="ECO:0000313" key="4">
    <source>
        <dbReference type="EMBL" id="MEY8042048.1"/>
    </source>
</evidence>
<dbReference type="Proteomes" id="UP001564626">
    <property type="component" value="Unassembled WGS sequence"/>
</dbReference>
<reference evidence="4 5" key="1">
    <citation type="submission" date="2024-08" db="EMBL/GenBank/DDBJ databases">
        <title>Genome mining of Saccharopolyspora cebuensis PGLac3 from Nigerian medicinal plant.</title>
        <authorList>
            <person name="Ezeobiora C.E."/>
            <person name="Igbokwe N.H."/>
            <person name="Amin D.H."/>
            <person name="Mendie U.E."/>
        </authorList>
    </citation>
    <scope>NUCLEOTIDE SEQUENCE [LARGE SCALE GENOMIC DNA]</scope>
    <source>
        <strain evidence="4 5">PGLac3</strain>
    </source>
</reference>
<dbReference type="Pfam" id="PF13439">
    <property type="entry name" value="Glyco_transf_4"/>
    <property type="match status" value="1"/>
</dbReference>
<protein>
    <submittedName>
        <fullName evidence="4">Glycosyltransferase family 4 protein</fullName>
    </submittedName>
</protein>
<evidence type="ECO:0000259" key="3">
    <source>
        <dbReference type="Pfam" id="PF13439"/>
    </source>
</evidence>
<evidence type="ECO:0000313" key="5">
    <source>
        <dbReference type="Proteomes" id="UP001564626"/>
    </source>
</evidence>
<dbReference type="SUPFAM" id="SSF53756">
    <property type="entry name" value="UDP-Glycosyltransferase/glycogen phosphorylase"/>
    <property type="match status" value="1"/>
</dbReference>
<dbReference type="InterPro" id="IPR028098">
    <property type="entry name" value="Glyco_trans_4-like_N"/>
</dbReference>
<keyword evidence="5" id="KW-1185">Reference proteome</keyword>
<name>A0ABV4CNI4_9PSEU</name>